<dbReference type="GO" id="GO:0031470">
    <property type="term" value="C:carboxysome"/>
    <property type="evidence" value="ECO:0007669"/>
    <property type="project" value="UniProtKB-SubCell"/>
</dbReference>
<dbReference type="PROSITE" id="PS51932">
    <property type="entry name" value="BMV"/>
    <property type="match status" value="1"/>
</dbReference>
<comment type="subcellular location">
    <subcellularLocation>
        <location evidence="1">Carboxysome</location>
    </subcellularLocation>
</comment>
<dbReference type="SUPFAM" id="SSF159133">
    <property type="entry name" value="EutN/CcmL-like"/>
    <property type="match status" value="1"/>
</dbReference>
<dbReference type="EMBL" id="CP033464">
    <property type="protein sequence ID" value="QDX94394.1"/>
    <property type="molecule type" value="Genomic_DNA"/>
</dbReference>
<accession>A0A502I2S6</accession>
<dbReference type="Pfam" id="PF03319">
    <property type="entry name" value="EutN_CcmL"/>
    <property type="match status" value="1"/>
</dbReference>
<keyword evidence="5" id="KW-1185">Reference proteome</keyword>
<proteinExistence type="predicted"/>
<evidence type="ECO:0000313" key="4">
    <source>
        <dbReference type="EMBL" id="QDX94394.1"/>
    </source>
</evidence>
<dbReference type="AlphaFoldDB" id="A0A502I2S6"/>
<keyword evidence="2" id="KW-1282">Carboxysome</keyword>
<protein>
    <submittedName>
        <fullName evidence="4">Ethanolamine utilization protein EutN</fullName>
    </submittedName>
</protein>
<dbReference type="CDD" id="cd01614">
    <property type="entry name" value="EutN_CcmL"/>
    <property type="match status" value="1"/>
</dbReference>
<dbReference type="Gene3D" id="2.40.50.220">
    <property type="entry name" value="EutN/Ccml"/>
    <property type="match status" value="1"/>
</dbReference>
<evidence type="ECO:0000256" key="1">
    <source>
        <dbReference type="ARBA" id="ARBA00023587"/>
    </source>
</evidence>
<dbReference type="Proteomes" id="UP000319432">
    <property type="component" value="Chromosome"/>
</dbReference>
<sequence length="90" mass="9562">MIVGEVVGSLWATRKDEKLNGLTFLVVKPHSYNENTSKECFVAADHAGAGIGDTVLVTKGSAARSSMKDQNVPIDAVIVGIVDSLEMNDE</sequence>
<dbReference type="PANTHER" id="PTHR36539:SF2">
    <property type="entry name" value="ETHANOLAMINE UTILIZATION PROTEIN"/>
    <property type="match status" value="1"/>
</dbReference>
<evidence type="ECO:0000256" key="2">
    <source>
        <dbReference type="ARBA" id="ARBA00023669"/>
    </source>
</evidence>
<gene>
    <name evidence="4" type="ORF">EEL30_20165</name>
</gene>
<dbReference type="OrthoDB" id="196195at2"/>
<dbReference type="InterPro" id="IPR004992">
    <property type="entry name" value="EutN_CcmL"/>
</dbReference>
<organism evidence="4 5">
    <name type="scientific">Brevibacillus laterosporus</name>
    <name type="common">Bacillus laterosporus</name>
    <dbReference type="NCBI Taxonomy" id="1465"/>
    <lineage>
        <taxon>Bacteria</taxon>
        <taxon>Bacillati</taxon>
        <taxon>Bacillota</taxon>
        <taxon>Bacilli</taxon>
        <taxon>Bacillales</taxon>
        <taxon>Paenibacillaceae</taxon>
        <taxon>Brevibacillus</taxon>
    </lineage>
</organism>
<evidence type="ECO:0000313" key="5">
    <source>
        <dbReference type="Proteomes" id="UP000319432"/>
    </source>
</evidence>
<dbReference type="InterPro" id="IPR036677">
    <property type="entry name" value="EutN_CcmL_sf"/>
</dbReference>
<keyword evidence="3" id="KW-1283">Bacterial microcompartment</keyword>
<dbReference type="PANTHER" id="PTHR36539">
    <property type="entry name" value="ETHANOLAMINE UTILIZATION PROTEIN EUTN"/>
    <property type="match status" value="1"/>
</dbReference>
<reference evidence="4 5" key="1">
    <citation type="submission" date="2018-11" db="EMBL/GenBank/DDBJ databases">
        <title>Phylogenetic determinants of toxin gene distribution in genomes of Brevibacillus laterosporus.</title>
        <authorList>
            <person name="Glare T.R."/>
            <person name="Durrant A."/>
            <person name="Berry C."/>
            <person name="Palma L."/>
            <person name="Ormskirk M."/>
            <person name="Cox M.O."/>
        </authorList>
    </citation>
    <scope>NUCLEOTIDE SEQUENCE [LARGE SCALE GENOMIC DNA]</scope>
    <source>
        <strain evidence="4 5">1821L</strain>
    </source>
</reference>
<evidence type="ECO:0000256" key="3">
    <source>
        <dbReference type="ARBA" id="ARBA00024446"/>
    </source>
</evidence>
<name>A0A502I2S6_BRELA</name>